<name>K2RX73_MACPH</name>
<dbReference type="Proteomes" id="UP000007129">
    <property type="component" value="Unassembled WGS sequence"/>
</dbReference>
<comment type="caution">
    <text evidence="2">The sequence shown here is derived from an EMBL/GenBank/DDBJ whole genome shotgun (WGS) entry which is preliminary data.</text>
</comment>
<feature type="compositionally biased region" description="Basic and acidic residues" evidence="1">
    <location>
        <begin position="19"/>
        <end position="33"/>
    </location>
</feature>
<dbReference type="VEuPathDB" id="FungiDB:MPH_03231"/>
<evidence type="ECO:0000313" key="2">
    <source>
        <dbReference type="EMBL" id="EKG19368.1"/>
    </source>
</evidence>
<sequence length="158" mass="17195">MQQCAAPASTKQGPAYSSGEHRGLGQSGEEWRLGKHKLTPNTATPPAGGVIAPEHAFRPSCFSRAPHASLRPPWFAMRCSTAPSRVQKQGRSLDTAAQHSNCIPVTASAYDTWPTSWNFPRIPMTGKWRENNSPARQSPLWPLPTDAHSATAPCDLRL</sequence>
<dbReference type="HOGENOM" id="CLU_1669704_0_0_1"/>
<feature type="region of interest" description="Disordered" evidence="1">
    <location>
        <begin position="1"/>
        <end position="53"/>
    </location>
</feature>
<accession>K2RX73</accession>
<evidence type="ECO:0000256" key="1">
    <source>
        <dbReference type="SAM" id="MobiDB-lite"/>
    </source>
</evidence>
<protein>
    <submittedName>
        <fullName evidence="2">Uncharacterized protein</fullName>
    </submittedName>
</protein>
<organism evidence="2 3">
    <name type="scientific">Macrophomina phaseolina (strain MS6)</name>
    <name type="common">Charcoal rot fungus</name>
    <dbReference type="NCBI Taxonomy" id="1126212"/>
    <lineage>
        <taxon>Eukaryota</taxon>
        <taxon>Fungi</taxon>
        <taxon>Dikarya</taxon>
        <taxon>Ascomycota</taxon>
        <taxon>Pezizomycotina</taxon>
        <taxon>Dothideomycetes</taxon>
        <taxon>Dothideomycetes incertae sedis</taxon>
        <taxon>Botryosphaeriales</taxon>
        <taxon>Botryosphaeriaceae</taxon>
        <taxon>Macrophomina</taxon>
    </lineage>
</organism>
<reference evidence="2 3" key="1">
    <citation type="journal article" date="2012" name="BMC Genomics">
        <title>Tools to kill: Genome of one of the most destructive plant pathogenic fungi Macrophomina phaseolina.</title>
        <authorList>
            <person name="Islam M.S."/>
            <person name="Haque M.S."/>
            <person name="Islam M.M."/>
            <person name="Emdad E.M."/>
            <person name="Halim A."/>
            <person name="Hossen Q.M.M."/>
            <person name="Hossain M.Z."/>
            <person name="Ahmed B."/>
            <person name="Rahim S."/>
            <person name="Rahman M.S."/>
            <person name="Alam M.M."/>
            <person name="Hou S."/>
            <person name="Wan X."/>
            <person name="Saito J.A."/>
            <person name="Alam M."/>
        </authorList>
    </citation>
    <scope>NUCLEOTIDE SEQUENCE [LARGE SCALE GENOMIC DNA]</scope>
    <source>
        <strain evidence="2 3">MS6</strain>
    </source>
</reference>
<evidence type="ECO:0000313" key="3">
    <source>
        <dbReference type="Proteomes" id="UP000007129"/>
    </source>
</evidence>
<dbReference type="EMBL" id="AHHD01000163">
    <property type="protein sequence ID" value="EKG19368.1"/>
    <property type="molecule type" value="Genomic_DNA"/>
</dbReference>
<proteinExistence type="predicted"/>
<gene>
    <name evidence="2" type="ORF">MPH_03231</name>
</gene>
<dbReference type="InParanoid" id="K2RX73"/>
<dbReference type="AlphaFoldDB" id="K2RX73"/>